<sequence length="120" mass="13366">MVMFSTFEHSVDLLHRKIMQRRKEDCSKVQQLGVTCLAGSVGSIISNPADNIVASLNNKKANSLKQVISINDILAYHSSQMQILSFHPLLPTEYPRLSGELGLLICLQEVFQLGFCYLGL</sequence>
<comment type="caution">
    <text evidence="1">The sequence shown here is derived from an EMBL/GenBank/DDBJ whole genome shotgun (WGS) entry which is preliminary data.</text>
</comment>
<gene>
    <name evidence="1" type="ORF">M9H77_05095</name>
</gene>
<protein>
    <submittedName>
        <fullName evidence="1">Uncharacterized protein</fullName>
    </submittedName>
</protein>
<accession>A0ACC0CG88</accession>
<reference evidence="2" key="1">
    <citation type="journal article" date="2023" name="Nat. Plants">
        <title>Single-cell RNA sequencing provides a high-resolution roadmap for understanding the multicellular compartmentation of specialized metabolism.</title>
        <authorList>
            <person name="Sun S."/>
            <person name="Shen X."/>
            <person name="Li Y."/>
            <person name="Li Y."/>
            <person name="Wang S."/>
            <person name="Li R."/>
            <person name="Zhang H."/>
            <person name="Shen G."/>
            <person name="Guo B."/>
            <person name="Wei J."/>
            <person name="Xu J."/>
            <person name="St-Pierre B."/>
            <person name="Chen S."/>
            <person name="Sun C."/>
        </authorList>
    </citation>
    <scope>NUCLEOTIDE SEQUENCE [LARGE SCALE GENOMIC DNA]</scope>
</reference>
<dbReference type="Proteomes" id="UP001060085">
    <property type="component" value="Linkage Group LG01"/>
</dbReference>
<evidence type="ECO:0000313" key="1">
    <source>
        <dbReference type="EMBL" id="KAI5683867.1"/>
    </source>
</evidence>
<dbReference type="EMBL" id="CM044701">
    <property type="protein sequence ID" value="KAI5683867.1"/>
    <property type="molecule type" value="Genomic_DNA"/>
</dbReference>
<keyword evidence="2" id="KW-1185">Reference proteome</keyword>
<organism evidence="1 2">
    <name type="scientific">Catharanthus roseus</name>
    <name type="common">Madagascar periwinkle</name>
    <name type="synonym">Vinca rosea</name>
    <dbReference type="NCBI Taxonomy" id="4058"/>
    <lineage>
        <taxon>Eukaryota</taxon>
        <taxon>Viridiplantae</taxon>
        <taxon>Streptophyta</taxon>
        <taxon>Embryophyta</taxon>
        <taxon>Tracheophyta</taxon>
        <taxon>Spermatophyta</taxon>
        <taxon>Magnoliopsida</taxon>
        <taxon>eudicotyledons</taxon>
        <taxon>Gunneridae</taxon>
        <taxon>Pentapetalae</taxon>
        <taxon>asterids</taxon>
        <taxon>lamiids</taxon>
        <taxon>Gentianales</taxon>
        <taxon>Apocynaceae</taxon>
        <taxon>Rauvolfioideae</taxon>
        <taxon>Vinceae</taxon>
        <taxon>Catharanthinae</taxon>
        <taxon>Catharanthus</taxon>
    </lineage>
</organism>
<evidence type="ECO:0000313" key="2">
    <source>
        <dbReference type="Proteomes" id="UP001060085"/>
    </source>
</evidence>
<name>A0ACC0CG88_CATRO</name>
<proteinExistence type="predicted"/>